<dbReference type="EMBL" id="LBUE01000005">
    <property type="protein sequence ID" value="KKQ56602.1"/>
    <property type="molecule type" value="Genomic_DNA"/>
</dbReference>
<dbReference type="AlphaFoldDB" id="A0A0G0IPI7"/>
<dbReference type="PANTHER" id="PTHR21666:SF270">
    <property type="entry name" value="MUREIN HYDROLASE ACTIVATOR ENVC"/>
    <property type="match status" value="1"/>
</dbReference>
<name>A0A0G0IPI7_9BACT</name>
<keyword evidence="2" id="KW-0472">Membrane</keyword>
<evidence type="ECO:0000313" key="4">
    <source>
        <dbReference type="EMBL" id="KKQ56602.1"/>
    </source>
</evidence>
<feature type="compositionally biased region" description="Basic and acidic residues" evidence="1">
    <location>
        <begin position="331"/>
        <end position="341"/>
    </location>
</feature>
<evidence type="ECO:0000256" key="1">
    <source>
        <dbReference type="SAM" id="MobiDB-lite"/>
    </source>
</evidence>
<keyword evidence="2" id="KW-0812">Transmembrane</keyword>
<evidence type="ECO:0000313" key="5">
    <source>
        <dbReference type="Proteomes" id="UP000034096"/>
    </source>
</evidence>
<dbReference type="InterPro" id="IPR050570">
    <property type="entry name" value="Cell_wall_metabolism_enzyme"/>
</dbReference>
<sequence length="647" mass="70539">MFDKDQNSTDSTKNKAKEIADQIRGFIKDGKNITVNIPPEINREEVQTAVLVEVDGLSKQDRNSIPDKLLNDVVSKIRTSNDGRVEIPSTDLPKYSGLESINSKKESVDLSGNKPSKETTVYEKPGSKTTISASKQAGEFQNIEESQPQSDMNDKPDRIVIRISSKKVLPSKNEKTNKAASAIDSTMGRGAKTGVEQKRIEESARLLWRRGTDPEKLKQAIGQSSATLKEGDREDLLKIAKELEKLNKAFPDITKDFQQAAGKSDDYVIEKRSGEAYSYEGNEVSFEKTNRGIQVAPSEWSSPDIYDAEYTEASEDYVEEISSYSNDFDDREIPSDYKEPDMSPPQGSSYPVNHPSSVDHETSPPRQTINSISNAGKQMASNAVNSAKTNAKIATRKGLQKLALAAAPILANIALGIAIAGAAIMAFFAWLATVIITILLWAAGFIAFVVIILFIINSGAYMVPPGEDLTQFANILEIGENGCTIDTGCPCGWPIRTDTGQSYYITQGPQVNPSLTACTHFYLEAIDIASGRNPNFNDVIVATHPGRITQIGIDGYGGLWLEITGECNNHSVRSWHVHFDSFSPNIGFGSEVERGTILGVMGTTGYSSGPHDHYEFRTGALMTPPFLPEVVPYGCCSFTGCGSMTIP</sequence>
<feature type="region of interest" description="Disordered" evidence="1">
    <location>
        <begin position="325"/>
        <end position="371"/>
    </location>
</feature>
<dbReference type="SUPFAM" id="SSF51261">
    <property type="entry name" value="Duplicated hybrid motif"/>
    <property type="match status" value="1"/>
</dbReference>
<comment type="caution">
    <text evidence="4">The sequence shown here is derived from an EMBL/GenBank/DDBJ whole genome shotgun (WGS) entry which is preliminary data.</text>
</comment>
<protein>
    <recommendedName>
        <fullName evidence="3">M23ase beta-sheet core domain-containing protein</fullName>
    </recommendedName>
</protein>
<dbReference type="GO" id="GO:0004222">
    <property type="term" value="F:metalloendopeptidase activity"/>
    <property type="evidence" value="ECO:0007669"/>
    <property type="project" value="TreeGrafter"/>
</dbReference>
<feature type="region of interest" description="Disordered" evidence="1">
    <location>
        <begin position="170"/>
        <end position="198"/>
    </location>
</feature>
<evidence type="ECO:0000259" key="3">
    <source>
        <dbReference type="Pfam" id="PF01551"/>
    </source>
</evidence>
<dbReference type="InterPro" id="IPR011055">
    <property type="entry name" value="Dup_hybrid_motif"/>
</dbReference>
<proteinExistence type="predicted"/>
<feature type="region of interest" description="Disordered" evidence="1">
    <location>
        <begin position="80"/>
        <end position="156"/>
    </location>
</feature>
<accession>A0A0G0IPI7</accession>
<dbReference type="InterPro" id="IPR016047">
    <property type="entry name" value="M23ase_b-sheet_dom"/>
</dbReference>
<dbReference type="Pfam" id="PF01551">
    <property type="entry name" value="Peptidase_M23"/>
    <property type="match status" value="1"/>
</dbReference>
<organism evidence="4 5">
    <name type="scientific">Candidatus Woesebacteria bacterium GW2011_GWC1_38_13</name>
    <dbReference type="NCBI Taxonomy" id="1618583"/>
    <lineage>
        <taxon>Bacteria</taxon>
        <taxon>Candidatus Woeseibacteriota</taxon>
    </lineage>
</organism>
<feature type="transmembrane region" description="Helical" evidence="2">
    <location>
        <begin position="434"/>
        <end position="456"/>
    </location>
</feature>
<dbReference type="Proteomes" id="UP000034096">
    <property type="component" value="Unassembled WGS sequence"/>
</dbReference>
<evidence type="ECO:0000256" key="2">
    <source>
        <dbReference type="SAM" id="Phobius"/>
    </source>
</evidence>
<keyword evidence="2" id="KW-1133">Transmembrane helix</keyword>
<dbReference type="CDD" id="cd12797">
    <property type="entry name" value="M23_peptidase"/>
    <property type="match status" value="1"/>
</dbReference>
<feature type="domain" description="M23ase beta-sheet core" evidence="3">
    <location>
        <begin position="537"/>
        <end position="618"/>
    </location>
</feature>
<reference evidence="4 5" key="1">
    <citation type="journal article" date="2015" name="Nature">
        <title>rRNA introns, odd ribosomes, and small enigmatic genomes across a large radiation of phyla.</title>
        <authorList>
            <person name="Brown C.T."/>
            <person name="Hug L.A."/>
            <person name="Thomas B.C."/>
            <person name="Sharon I."/>
            <person name="Castelle C.J."/>
            <person name="Singh A."/>
            <person name="Wilkins M.J."/>
            <person name="Williams K.H."/>
            <person name="Banfield J.F."/>
        </authorList>
    </citation>
    <scope>NUCLEOTIDE SEQUENCE [LARGE SCALE GENOMIC DNA]</scope>
</reference>
<feature type="transmembrane region" description="Helical" evidence="2">
    <location>
        <begin position="402"/>
        <end position="428"/>
    </location>
</feature>
<feature type="compositionally biased region" description="Polar residues" evidence="1">
    <location>
        <begin position="345"/>
        <end position="356"/>
    </location>
</feature>
<dbReference type="PANTHER" id="PTHR21666">
    <property type="entry name" value="PEPTIDASE-RELATED"/>
    <property type="match status" value="1"/>
</dbReference>
<gene>
    <name evidence="4" type="ORF">US75_C0005G0027</name>
</gene>
<dbReference type="Gene3D" id="2.70.70.10">
    <property type="entry name" value="Glucose Permease (Domain IIA)"/>
    <property type="match status" value="1"/>
</dbReference>
<dbReference type="STRING" id="1618583.US75_C0005G0027"/>